<dbReference type="SUPFAM" id="SSF53335">
    <property type="entry name" value="S-adenosyl-L-methionine-dependent methyltransferases"/>
    <property type="match status" value="1"/>
</dbReference>
<dbReference type="Proteomes" id="UP001589833">
    <property type="component" value="Unassembled WGS sequence"/>
</dbReference>
<evidence type="ECO:0000313" key="6">
    <source>
        <dbReference type="Proteomes" id="UP001589833"/>
    </source>
</evidence>
<keyword evidence="3 5" id="KW-0808">Transferase</keyword>
<organism evidence="5 6">
    <name type="scientific">Halalkalibacter alkalisediminis</name>
    <dbReference type="NCBI Taxonomy" id="935616"/>
    <lineage>
        <taxon>Bacteria</taxon>
        <taxon>Bacillati</taxon>
        <taxon>Bacillota</taxon>
        <taxon>Bacilli</taxon>
        <taxon>Bacillales</taxon>
        <taxon>Bacillaceae</taxon>
        <taxon>Halalkalibacter</taxon>
    </lineage>
</organism>
<keyword evidence="2 5" id="KW-0489">Methyltransferase</keyword>
<feature type="domain" description="Methyltransferase type 11" evidence="4">
    <location>
        <begin position="49"/>
        <end position="145"/>
    </location>
</feature>
<evidence type="ECO:0000256" key="2">
    <source>
        <dbReference type="ARBA" id="ARBA00022603"/>
    </source>
</evidence>
<evidence type="ECO:0000259" key="4">
    <source>
        <dbReference type="Pfam" id="PF08241"/>
    </source>
</evidence>
<dbReference type="InterPro" id="IPR013216">
    <property type="entry name" value="Methyltransf_11"/>
</dbReference>
<dbReference type="PANTHER" id="PTHR44942:SF4">
    <property type="entry name" value="METHYLTRANSFERASE TYPE 11 DOMAIN-CONTAINING PROTEIN"/>
    <property type="match status" value="1"/>
</dbReference>
<dbReference type="Gene3D" id="3.40.50.150">
    <property type="entry name" value="Vaccinia Virus protein VP39"/>
    <property type="match status" value="1"/>
</dbReference>
<keyword evidence="6" id="KW-1185">Reference proteome</keyword>
<evidence type="ECO:0000256" key="3">
    <source>
        <dbReference type="ARBA" id="ARBA00022679"/>
    </source>
</evidence>
<dbReference type="Pfam" id="PF08241">
    <property type="entry name" value="Methyltransf_11"/>
    <property type="match status" value="1"/>
</dbReference>
<dbReference type="CDD" id="cd02440">
    <property type="entry name" value="AdoMet_MTases"/>
    <property type="match status" value="1"/>
</dbReference>
<accession>A0ABV6NHZ4</accession>
<dbReference type="InterPro" id="IPR051052">
    <property type="entry name" value="Diverse_substrate_MTase"/>
</dbReference>
<dbReference type="GO" id="GO:0032259">
    <property type="term" value="P:methylation"/>
    <property type="evidence" value="ECO:0007669"/>
    <property type="project" value="UniProtKB-KW"/>
</dbReference>
<evidence type="ECO:0000256" key="1">
    <source>
        <dbReference type="ARBA" id="ARBA00008361"/>
    </source>
</evidence>
<comment type="caution">
    <text evidence="5">The sequence shown here is derived from an EMBL/GenBank/DDBJ whole genome shotgun (WGS) entry which is preliminary data.</text>
</comment>
<comment type="similarity">
    <text evidence="1">Belongs to the methyltransferase superfamily.</text>
</comment>
<protein>
    <submittedName>
        <fullName evidence="5">Class I SAM-dependent methyltransferase</fullName>
        <ecNumber evidence="5">2.1.1.-</ecNumber>
    </submittedName>
</protein>
<proteinExistence type="inferred from homology"/>
<dbReference type="PANTHER" id="PTHR44942">
    <property type="entry name" value="METHYLTRANSF_11 DOMAIN-CONTAINING PROTEIN"/>
    <property type="match status" value="1"/>
</dbReference>
<dbReference type="RefSeq" id="WP_273847794.1">
    <property type="nucleotide sequence ID" value="NZ_JAQQWT010000035.1"/>
</dbReference>
<dbReference type="InterPro" id="IPR029063">
    <property type="entry name" value="SAM-dependent_MTases_sf"/>
</dbReference>
<name>A0ABV6NHZ4_9BACI</name>
<reference evidence="5 6" key="1">
    <citation type="submission" date="2024-09" db="EMBL/GenBank/DDBJ databases">
        <authorList>
            <person name="Sun Q."/>
            <person name="Mori K."/>
        </authorList>
    </citation>
    <scope>NUCLEOTIDE SEQUENCE [LARGE SCALE GENOMIC DNA]</scope>
    <source>
        <strain evidence="5 6">NCAIM B.02301</strain>
    </source>
</reference>
<dbReference type="GO" id="GO:0008168">
    <property type="term" value="F:methyltransferase activity"/>
    <property type="evidence" value="ECO:0007669"/>
    <property type="project" value="UniProtKB-KW"/>
</dbReference>
<evidence type="ECO:0000313" key="5">
    <source>
        <dbReference type="EMBL" id="MFC0560385.1"/>
    </source>
</evidence>
<gene>
    <name evidence="5" type="ORF">ACFFH4_15365</name>
</gene>
<dbReference type="EMBL" id="JBHLTR010000023">
    <property type="protein sequence ID" value="MFC0560385.1"/>
    <property type="molecule type" value="Genomic_DNA"/>
</dbReference>
<sequence length="259" mass="29580">MNKKSSKEEVQEQFGKNANHYVTSKTHAKGQDLHKLIDIAEVNGPEIVLDIATGGGHVANALASKVNKVIALDLTSEILLEAKRFIDSNGHSNVEFVQGDAEQLPFEDHTFDLITCRIAAHHFPNPRSFVEEVFRTLKNKGTFLFIDNVAPEKDELDAFYNTVEKDRDYSHFRAWKKTEWIQMMEEVGFELEELHTFKKTFIFDVWAEMMKLSAENQNKLSAFMQQSSQTHHDKFRIKVADGQVTSFTGESVLIKTKKS</sequence>
<dbReference type="EC" id="2.1.1.-" evidence="5"/>